<evidence type="ECO:0000256" key="2">
    <source>
        <dbReference type="ARBA" id="ARBA00022737"/>
    </source>
</evidence>
<dbReference type="GO" id="GO:0140359">
    <property type="term" value="F:ABC-type transporter activity"/>
    <property type="evidence" value="ECO:0007669"/>
    <property type="project" value="InterPro"/>
</dbReference>
<gene>
    <name evidence="3" type="ORF">DGYR_LOCUS11102</name>
</gene>
<dbReference type="GO" id="GO:0005319">
    <property type="term" value="F:lipid transporter activity"/>
    <property type="evidence" value="ECO:0007669"/>
    <property type="project" value="TreeGrafter"/>
</dbReference>
<comment type="caution">
    <text evidence="3">The sequence shown here is derived from an EMBL/GenBank/DDBJ whole genome shotgun (WGS) entry which is preliminary data.</text>
</comment>
<dbReference type="Proteomes" id="UP000549394">
    <property type="component" value="Unassembled WGS sequence"/>
</dbReference>
<evidence type="ECO:0000313" key="4">
    <source>
        <dbReference type="Proteomes" id="UP000549394"/>
    </source>
</evidence>
<dbReference type="InterPro" id="IPR027417">
    <property type="entry name" value="P-loop_NTPase"/>
</dbReference>
<name>A0A7I8W5Q1_9ANNE</name>
<organism evidence="3 4">
    <name type="scientific">Dimorphilus gyrociliatus</name>
    <dbReference type="NCBI Taxonomy" id="2664684"/>
    <lineage>
        <taxon>Eukaryota</taxon>
        <taxon>Metazoa</taxon>
        <taxon>Spiralia</taxon>
        <taxon>Lophotrochozoa</taxon>
        <taxon>Annelida</taxon>
        <taxon>Polychaeta</taxon>
        <taxon>Polychaeta incertae sedis</taxon>
        <taxon>Dinophilidae</taxon>
        <taxon>Dimorphilus</taxon>
    </lineage>
</organism>
<evidence type="ECO:0000313" key="3">
    <source>
        <dbReference type="EMBL" id="CAD5123419.1"/>
    </source>
</evidence>
<proteinExistence type="predicted"/>
<dbReference type="InterPro" id="IPR026082">
    <property type="entry name" value="ABCA"/>
</dbReference>
<dbReference type="PANTHER" id="PTHR19229:SF36">
    <property type="entry name" value="ATP-BINDING CASSETTE SUB-FAMILY A MEMBER 2"/>
    <property type="match status" value="1"/>
</dbReference>
<evidence type="ECO:0000256" key="1">
    <source>
        <dbReference type="ARBA" id="ARBA00022448"/>
    </source>
</evidence>
<dbReference type="PANTHER" id="PTHR19229">
    <property type="entry name" value="ATP-BINDING CASSETTE TRANSPORTER SUBFAMILY A ABCA"/>
    <property type="match status" value="1"/>
</dbReference>
<dbReference type="AlphaFoldDB" id="A0A7I8W5Q1"/>
<dbReference type="Gene3D" id="3.40.50.300">
    <property type="entry name" value="P-loop containing nucleotide triphosphate hydrolases"/>
    <property type="match status" value="1"/>
</dbReference>
<reference evidence="3 4" key="1">
    <citation type="submission" date="2020-08" db="EMBL/GenBank/DDBJ databases">
        <authorList>
            <person name="Hejnol A."/>
        </authorList>
    </citation>
    <scope>NUCLEOTIDE SEQUENCE [LARGE SCALE GENOMIC DNA]</scope>
</reference>
<keyword evidence="1" id="KW-0813">Transport</keyword>
<accession>A0A7I8W5Q1</accession>
<dbReference type="EMBL" id="CAJFCJ010000019">
    <property type="protein sequence ID" value="CAD5123419.1"/>
    <property type="molecule type" value="Genomic_DNA"/>
</dbReference>
<keyword evidence="4" id="KW-1185">Reference proteome</keyword>
<dbReference type="GO" id="GO:0016020">
    <property type="term" value="C:membrane"/>
    <property type="evidence" value="ECO:0007669"/>
    <property type="project" value="InterPro"/>
</dbReference>
<dbReference type="OrthoDB" id="7429767at2759"/>
<dbReference type="SUPFAM" id="SSF52540">
    <property type="entry name" value="P-loop containing nucleoside triphosphate hydrolases"/>
    <property type="match status" value="1"/>
</dbReference>
<protein>
    <submittedName>
        <fullName evidence="3">DgyrCDS11768</fullName>
    </submittedName>
</protein>
<keyword evidence="2" id="KW-0677">Repeat</keyword>
<sequence length="234" mass="26851">MLHAIFVFSFVIFLEKQRPNFEVILYPYLSSEMNILDTEIGEKQEKERIILAERPESLGIIVFDGVYKRTMRKDFVLKDTADVDNAYLVVNEGEFISIIGDENVSLNQMIYLACGLEIPTSGRVFINGFNTRLNREEICKVCGVALSNPQYLPQFLTVRELLVIYSRFRNIKNDKLNEHVCNIIDMFSLRDIEHFKIGELVDSNLQMVNLAAASVGHPPIIVLQECHLEFSISK</sequence>